<dbReference type="InterPro" id="IPR013785">
    <property type="entry name" value="Aldolase_TIM"/>
</dbReference>
<protein>
    <submittedName>
        <fullName evidence="2">Methylmalonyl-CoA carboxyltransferase 5S subunit</fullName>
        <ecNumber evidence="2">2.1.3.1</ecNumber>
    </submittedName>
</protein>
<dbReference type="SUPFAM" id="SSF89000">
    <property type="entry name" value="post-HMGL domain-like"/>
    <property type="match status" value="1"/>
</dbReference>
<dbReference type="InterPro" id="IPR003379">
    <property type="entry name" value="Carboxylase_cons_dom"/>
</dbReference>
<dbReference type="EC" id="2.1.3.1" evidence="2"/>
<evidence type="ECO:0000259" key="1">
    <source>
        <dbReference type="PROSITE" id="PS50991"/>
    </source>
</evidence>
<dbReference type="GO" id="GO:0004736">
    <property type="term" value="F:pyruvate carboxylase activity"/>
    <property type="evidence" value="ECO:0007669"/>
    <property type="project" value="TreeGrafter"/>
</dbReference>
<reference evidence="2 3" key="1">
    <citation type="submission" date="2015-09" db="EMBL/GenBank/DDBJ databases">
        <title>Genome sequence of Oxobacter pfennigii DSM 3222.</title>
        <authorList>
            <person name="Poehlein A."/>
            <person name="Bengelsdorf F.R."/>
            <person name="Schiel-Bengelsdorf B."/>
            <person name="Duerre P."/>
            <person name="Daniel R."/>
        </authorList>
    </citation>
    <scope>NUCLEOTIDE SEQUENCE [LARGE SCALE GENOMIC DNA]</scope>
    <source>
        <strain evidence="2 3">DSM 3222</strain>
    </source>
</reference>
<dbReference type="InterPro" id="IPR055268">
    <property type="entry name" value="PCB-like"/>
</dbReference>
<feature type="domain" description="Pyruvate carboxyltransferase" evidence="1">
    <location>
        <begin position="4"/>
        <end position="264"/>
    </location>
</feature>
<sequence length="461" mass="51016">MQKINFTETVLRDANQSLIATRLPFSKMEPILDRLDKAGYYSIEAWGGATFDACLRFLNEDPWVRLKNIKKYLHKTKIQMLLRGQNILGYKHYHDDVVRLFIYKAVENGVDIIRVFDALNDMANVETAMKAIKAAGAHAQGAISYTISPVHDTGHFIKTASIFKEMGADSICIKDMSGLILPGVCRDLVKALKSSVGLPVFLHSHCTTGIAPLSYMEAVKAGVDGIDTALAPFSMGSSQPATESMYYSFSDMGYDTGLDIDVINSISEYFLPIKDEYIKSGLLDPKVLGVDANVLKYQIPGGMLSNMISQLKQQNAAGKLSEVLKEIPRVREDLGYPPLVTPTSQIVGTQAVLNVLTGERYKAVIKEVKAYLKGEYGKAPGVVNEALKNKMLGGEKPYEGNYKDSLKPALESAKKELGTLAQKDEDVLSYILFPQIAKPFLEKRKEEFFQSVYKQINIEGV</sequence>
<dbReference type="PANTHER" id="PTHR43778:SF2">
    <property type="entry name" value="PYRUVATE CARBOXYLASE, MITOCHONDRIAL"/>
    <property type="match status" value="1"/>
</dbReference>
<dbReference type="Gene3D" id="3.20.20.70">
    <property type="entry name" value="Aldolase class I"/>
    <property type="match status" value="1"/>
</dbReference>
<evidence type="ECO:0000313" key="2">
    <source>
        <dbReference type="EMBL" id="KPU46336.1"/>
    </source>
</evidence>
<dbReference type="PANTHER" id="PTHR43778">
    <property type="entry name" value="PYRUVATE CARBOXYLASE"/>
    <property type="match status" value="1"/>
</dbReference>
<dbReference type="GO" id="GO:0005737">
    <property type="term" value="C:cytoplasm"/>
    <property type="evidence" value="ECO:0007669"/>
    <property type="project" value="TreeGrafter"/>
</dbReference>
<dbReference type="EMBL" id="LKET01000006">
    <property type="protein sequence ID" value="KPU46336.1"/>
    <property type="molecule type" value="Genomic_DNA"/>
</dbReference>
<dbReference type="Pfam" id="PF02436">
    <property type="entry name" value="PYC_OADA"/>
    <property type="match status" value="1"/>
</dbReference>
<dbReference type="STRING" id="36849.OXPF_00640"/>
<name>A0A0N8NU11_9CLOT</name>
<dbReference type="Proteomes" id="UP000050326">
    <property type="component" value="Unassembled WGS sequence"/>
</dbReference>
<dbReference type="NCBIfam" id="NF006761">
    <property type="entry name" value="PRK09282.1"/>
    <property type="match status" value="1"/>
</dbReference>
<dbReference type="InterPro" id="IPR000891">
    <property type="entry name" value="PYR_CT"/>
</dbReference>
<dbReference type="Pfam" id="PF00682">
    <property type="entry name" value="HMGL-like"/>
    <property type="match status" value="1"/>
</dbReference>
<keyword evidence="2" id="KW-0808">Transferase</keyword>
<evidence type="ECO:0000313" key="3">
    <source>
        <dbReference type="Proteomes" id="UP000050326"/>
    </source>
</evidence>
<gene>
    <name evidence="2" type="ORF">OXPF_00640</name>
</gene>
<dbReference type="GO" id="GO:0006094">
    <property type="term" value="P:gluconeogenesis"/>
    <property type="evidence" value="ECO:0007669"/>
    <property type="project" value="TreeGrafter"/>
</dbReference>
<organism evidence="2 3">
    <name type="scientific">Oxobacter pfennigii</name>
    <dbReference type="NCBI Taxonomy" id="36849"/>
    <lineage>
        <taxon>Bacteria</taxon>
        <taxon>Bacillati</taxon>
        <taxon>Bacillota</taxon>
        <taxon>Clostridia</taxon>
        <taxon>Eubacteriales</taxon>
        <taxon>Clostridiaceae</taxon>
        <taxon>Oxobacter</taxon>
    </lineage>
</organism>
<dbReference type="PROSITE" id="PS50991">
    <property type="entry name" value="PYR_CT"/>
    <property type="match status" value="1"/>
</dbReference>
<dbReference type="GO" id="GO:0047154">
    <property type="term" value="F:methylmalonyl-CoA carboxytransferase activity"/>
    <property type="evidence" value="ECO:0007669"/>
    <property type="project" value="UniProtKB-EC"/>
</dbReference>
<keyword evidence="3" id="KW-1185">Reference proteome</keyword>
<dbReference type="PATRIC" id="fig|36849.3.peg.72"/>
<comment type="caution">
    <text evidence="2">The sequence shown here is derived from an EMBL/GenBank/DDBJ whole genome shotgun (WGS) entry which is preliminary data.</text>
</comment>
<dbReference type="SUPFAM" id="SSF51569">
    <property type="entry name" value="Aldolase"/>
    <property type="match status" value="1"/>
</dbReference>
<dbReference type="AlphaFoldDB" id="A0A0N8NU11"/>
<proteinExistence type="predicted"/>
<dbReference type="OrthoDB" id="9807469at2"/>
<dbReference type="RefSeq" id="WP_054873226.1">
    <property type="nucleotide sequence ID" value="NZ_LKET01000006.1"/>
</dbReference>
<accession>A0A0N8NU11</accession>
<dbReference type="CDD" id="cd07937">
    <property type="entry name" value="DRE_TIM_PC_TC_5S"/>
    <property type="match status" value="1"/>
</dbReference>